<sequence length="113" mass="12868">MIHQGVDLIHGHSSHHVQGIEIVQRQNGAYGLILYGCGDFLGDYAIDQLYRNDFGALFQLHLLISTLPSQDGRSKSIRLQSLSIFPTRCSNFQVNQLSLQDVDWTWIKEKLIQ</sequence>
<dbReference type="AlphaFoldDB" id="A0A815JAW5"/>
<dbReference type="EMBL" id="CAJOAX010013944">
    <property type="protein sequence ID" value="CAF4137449.1"/>
    <property type="molecule type" value="Genomic_DNA"/>
</dbReference>
<evidence type="ECO:0000313" key="5">
    <source>
        <dbReference type="EMBL" id="CAF1583864.1"/>
    </source>
</evidence>
<evidence type="ECO:0000313" key="8">
    <source>
        <dbReference type="Proteomes" id="UP000663882"/>
    </source>
</evidence>
<keyword evidence="7" id="KW-1185">Reference proteome</keyword>
<evidence type="ECO:0000313" key="6">
    <source>
        <dbReference type="EMBL" id="CAF4137449.1"/>
    </source>
</evidence>
<dbReference type="PANTHER" id="PTHR33393:SF11">
    <property type="entry name" value="POLYGLUTAMINE SYNTHESIS ACCESSORY PROTEIN RV0574C-RELATED"/>
    <property type="match status" value="1"/>
</dbReference>
<gene>
    <name evidence="5" type="ORF">JXQ802_LOCUS46519</name>
    <name evidence="6" type="ORF">OTI717_LOCUS35560</name>
    <name evidence="3" type="ORF">PYM288_LOCUS30753</name>
    <name evidence="4" type="ORF">RFH988_LOCUS33641</name>
</gene>
<evidence type="ECO:0000313" key="4">
    <source>
        <dbReference type="EMBL" id="CAF1376917.1"/>
    </source>
</evidence>
<name>A0A815JAW5_9BILA</name>
<dbReference type="EMBL" id="CAJNOL010004233">
    <property type="protein sequence ID" value="CAF1583864.1"/>
    <property type="molecule type" value="Genomic_DNA"/>
</dbReference>
<dbReference type="Proteomes" id="UP000663870">
    <property type="component" value="Unassembled WGS sequence"/>
</dbReference>
<dbReference type="EMBL" id="CAJNOO010004310">
    <property type="protein sequence ID" value="CAF1376917.1"/>
    <property type="molecule type" value="Genomic_DNA"/>
</dbReference>
<comment type="similarity">
    <text evidence="1">Belongs to the CapA family.</text>
</comment>
<evidence type="ECO:0000256" key="1">
    <source>
        <dbReference type="ARBA" id="ARBA00005662"/>
    </source>
</evidence>
<dbReference type="Proteomes" id="UP000663854">
    <property type="component" value="Unassembled WGS sequence"/>
</dbReference>
<dbReference type="OrthoDB" id="189619at2759"/>
<comment type="caution">
    <text evidence="4">The sequence shown here is derived from an EMBL/GenBank/DDBJ whole genome shotgun (WGS) entry which is preliminary data.</text>
</comment>
<feature type="domain" description="Capsule synthesis protein CapA" evidence="2">
    <location>
        <begin position="1"/>
        <end position="44"/>
    </location>
</feature>
<dbReference type="InterPro" id="IPR052169">
    <property type="entry name" value="CW_Biosynth-Accessory"/>
</dbReference>
<evidence type="ECO:0000313" key="7">
    <source>
        <dbReference type="Proteomes" id="UP000663870"/>
    </source>
</evidence>
<evidence type="ECO:0000259" key="2">
    <source>
        <dbReference type="Pfam" id="PF09587"/>
    </source>
</evidence>
<dbReference type="Proteomes" id="UP000663823">
    <property type="component" value="Unassembled WGS sequence"/>
</dbReference>
<dbReference type="Proteomes" id="UP000663882">
    <property type="component" value="Unassembled WGS sequence"/>
</dbReference>
<reference evidence="4" key="1">
    <citation type="submission" date="2021-02" db="EMBL/GenBank/DDBJ databases">
        <authorList>
            <person name="Nowell W R."/>
        </authorList>
    </citation>
    <scope>NUCLEOTIDE SEQUENCE</scope>
</reference>
<organism evidence="4 8">
    <name type="scientific">Rotaria sordida</name>
    <dbReference type="NCBI Taxonomy" id="392033"/>
    <lineage>
        <taxon>Eukaryota</taxon>
        <taxon>Metazoa</taxon>
        <taxon>Spiralia</taxon>
        <taxon>Gnathifera</taxon>
        <taxon>Rotifera</taxon>
        <taxon>Eurotatoria</taxon>
        <taxon>Bdelloidea</taxon>
        <taxon>Philodinida</taxon>
        <taxon>Philodinidae</taxon>
        <taxon>Rotaria</taxon>
    </lineage>
</organism>
<dbReference type="InterPro" id="IPR019079">
    <property type="entry name" value="Capsule_synth_CapA"/>
</dbReference>
<dbReference type="PANTHER" id="PTHR33393">
    <property type="entry name" value="POLYGLUTAMINE SYNTHESIS ACCESSORY PROTEIN RV0574C-RELATED"/>
    <property type="match status" value="1"/>
</dbReference>
<protein>
    <recommendedName>
        <fullName evidence="2">Capsule synthesis protein CapA domain-containing protein</fullName>
    </recommendedName>
</protein>
<dbReference type="EMBL" id="CAJNOH010002955">
    <property type="protein sequence ID" value="CAF1317780.1"/>
    <property type="molecule type" value="Genomic_DNA"/>
</dbReference>
<dbReference type="SUPFAM" id="SSF56300">
    <property type="entry name" value="Metallo-dependent phosphatases"/>
    <property type="match status" value="1"/>
</dbReference>
<proteinExistence type="inferred from homology"/>
<dbReference type="InterPro" id="IPR029052">
    <property type="entry name" value="Metallo-depent_PP-like"/>
</dbReference>
<evidence type="ECO:0000313" key="3">
    <source>
        <dbReference type="EMBL" id="CAF1317780.1"/>
    </source>
</evidence>
<dbReference type="Pfam" id="PF09587">
    <property type="entry name" value="PGA_cap"/>
    <property type="match status" value="1"/>
</dbReference>
<accession>A0A815JAW5</accession>